<proteinExistence type="predicted"/>
<organism evidence="1 2">
    <name type="scientific">Orbilia brochopaga</name>
    <dbReference type="NCBI Taxonomy" id="3140254"/>
    <lineage>
        <taxon>Eukaryota</taxon>
        <taxon>Fungi</taxon>
        <taxon>Dikarya</taxon>
        <taxon>Ascomycota</taxon>
        <taxon>Pezizomycotina</taxon>
        <taxon>Orbiliomycetes</taxon>
        <taxon>Orbiliales</taxon>
        <taxon>Orbiliaceae</taxon>
        <taxon>Orbilia</taxon>
    </lineage>
</organism>
<comment type="caution">
    <text evidence="1">The sequence shown here is derived from an EMBL/GenBank/DDBJ whole genome shotgun (WGS) entry which is preliminary data.</text>
</comment>
<sequence>MKLNGRNPKVKGAVVCCFARSMSVYPGPAKAGKRSKGTAKYLPTCPANMRRSEENAQSQTFDRSTWQVAVPVPALIGA</sequence>
<name>A0AAV9U3I7_9PEZI</name>
<reference evidence="1 2" key="1">
    <citation type="submission" date="2019-10" db="EMBL/GenBank/DDBJ databases">
        <authorList>
            <person name="Palmer J.M."/>
        </authorList>
    </citation>
    <scope>NUCLEOTIDE SEQUENCE [LARGE SCALE GENOMIC DNA]</scope>
    <source>
        <strain evidence="1 2">TWF696</strain>
    </source>
</reference>
<evidence type="ECO:0000313" key="2">
    <source>
        <dbReference type="Proteomes" id="UP001375240"/>
    </source>
</evidence>
<dbReference type="Proteomes" id="UP001375240">
    <property type="component" value="Unassembled WGS sequence"/>
</dbReference>
<gene>
    <name evidence="1" type="ORF">TWF696_002680</name>
</gene>
<keyword evidence="2" id="KW-1185">Reference proteome</keyword>
<accession>A0AAV9U3I7</accession>
<evidence type="ECO:0000313" key="1">
    <source>
        <dbReference type="EMBL" id="KAK6334179.1"/>
    </source>
</evidence>
<dbReference type="AlphaFoldDB" id="A0AAV9U3I7"/>
<protein>
    <submittedName>
        <fullName evidence="1">Uncharacterized protein</fullName>
    </submittedName>
</protein>
<dbReference type="EMBL" id="JAVHNQ010000013">
    <property type="protein sequence ID" value="KAK6334179.1"/>
    <property type="molecule type" value="Genomic_DNA"/>
</dbReference>